<evidence type="ECO:0000256" key="1">
    <source>
        <dbReference type="ARBA" id="ARBA00001946"/>
    </source>
</evidence>
<dbReference type="EMBL" id="FXTU01000003">
    <property type="protein sequence ID" value="SMP20574.1"/>
    <property type="molecule type" value="Genomic_DNA"/>
</dbReference>
<gene>
    <name evidence="11" type="ORF">SAMN06265361_103401</name>
</gene>
<accession>A0AA45WP79</accession>
<dbReference type="AlphaFoldDB" id="A0AA45WP79"/>
<dbReference type="FunFam" id="1.10.357.140:FF:000008">
    <property type="entry name" value="4-hydroxybenzoate octaprenyltransferase"/>
    <property type="match status" value="1"/>
</dbReference>
<dbReference type="InterPro" id="IPR000537">
    <property type="entry name" value="UbiA_prenyltransferase"/>
</dbReference>
<evidence type="ECO:0000313" key="12">
    <source>
        <dbReference type="Proteomes" id="UP001157946"/>
    </source>
</evidence>
<dbReference type="Proteomes" id="UP001157946">
    <property type="component" value="Unassembled WGS sequence"/>
</dbReference>
<feature type="transmembrane region" description="Helical" evidence="10">
    <location>
        <begin position="20"/>
        <end position="41"/>
    </location>
</feature>
<evidence type="ECO:0000256" key="2">
    <source>
        <dbReference type="ARBA" id="ARBA00004141"/>
    </source>
</evidence>
<dbReference type="Pfam" id="PF01040">
    <property type="entry name" value="UbiA"/>
    <property type="match status" value="1"/>
</dbReference>
<dbReference type="Gene3D" id="1.20.120.1780">
    <property type="entry name" value="UbiA prenyltransferase"/>
    <property type="match status" value="1"/>
</dbReference>
<evidence type="ECO:0000256" key="6">
    <source>
        <dbReference type="ARBA" id="ARBA00022692"/>
    </source>
</evidence>
<feature type="transmembrane region" description="Helical" evidence="10">
    <location>
        <begin position="165"/>
        <end position="186"/>
    </location>
</feature>
<reference evidence="11" key="1">
    <citation type="submission" date="2017-05" db="EMBL/GenBank/DDBJ databases">
        <authorList>
            <person name="Varghese N."/>
            <person name="Submissions S."/>
        </authorList>
    </citation>
    <scope>NUCLEOTIDE SEQUENCE</scope>
    <source>
        <strain evidence="11">DSM 45262</strain>
    </source>
</reference>
<evidence type="ECO:0000256" key="5">
    <source>
        <dbReference type="ARBA" id="ARBA00022679"/>
    </source>
</evidence>
<dbReference type="GO" id="GO:0005886">
    <property type="term" value="C:plasma membrane"/>
    <property type="evidence" value="ECO:0007669"/>
    <property type="project" value="TreeGrafter"/>
</dbReference>
<organism evidence="11 12">
    <name type="scientific">Laceyella tengchongensis</name>
    <dbReference type="NCBI Taxonomy" id="574699"/>
    <lineage>
        <taxon>Bacteria</taxon>
        <taxon>Bacillati</taxon>
        <taxon>Bacillota</taxon>
        <taxon>Bacilli</taxon>
        <taxon>Bacillales</taxon>
        <taxon>Thermoactinomycetaceae</taxon>
        <taxon>Laceyella</taxon>
    </lineage>
</organism>
<keyword evidence="12" id="KW-1185">Reference proteome</keyword>
<keyword evidence="4" id="KW-0997">Cell inner membrane</keyword>
<feature type="transmembrane region" description="Helical" evidence="10">
    <location>
        <begin position="86"/>
        <end position="109"/>
    </location>
</feature>
<evidence type="ECO:0000256" key="3">
    <source>
        <dbReference type="ARBA" id="ARBA00005985"/>
    </source>
</evidence>
<evidence type="ECO:0000256" key="4">
    <source>
        <dbReference type="ARBA" id="ARBA00022519"/>
    </source>
</evidence>
<evidence type="ECO:0000313" key="11">
    <source>
        <dbReference type="EMBL" id="SMP20574.1"/>
    </source>
</evidence>
<dbReference type="EC" id="2.5.1.39" evidence="9"/>
<feature type="transmembrane region" description="Helical" evidence="10">
    <location>
        <begin position="115"/>
        <end position="133"/>
    </location>
</feature>
<dbReference type="InterPro" id="IPR044878">
    <property type="entry name" value="UbiA_sf"/>
</dbReference>
<keyword evidence="7 10" id="KW-1133">Transmembrane helix</keyword>
<evidence type="ECO:0000256" key="8">
    <source>
        <dbReference type="ARBA" id="ARBA00023136"/>
    </source>
</evidence>
<evidence type="ECO:0000256" key="9">
    <source>
        <dbReference type="ARBA" id="ARBA00034524"/>
    </source>
</evidence>
<comment type="subcellular location">
    <subcellularLocation>
        <location evidence="2">Membrane</location>
        <topology evidence="2">Multi-pass membrane protein</topology>
    </subcellularLocation>
</comment>
<dbReference type="InterPro" id="IPR006371">
    <property type="entry name" value="Polyprenyltransferase_UbiA-li"/>
</dbReference>
<comment type="cofactor">
    <cofactor evidence="1">
        <name>Mg(2+)</name>
        <dbReference type="ChEBI" id="CHEBI:18420"/>
    </cofactor>
</comment>
<dbReference type="GO" id="GO:0008412">
    <property type="term" value="F:4-hydroxybenzoate polyprenyltransferase activity"/>
    <property type="evidence" value="ECO:0007669"/>
    <property type="project" value="UniProtKB-EC"/>
</dbReference>
<keyword evidence="6 10" id="KW-0812">Transmembrane</keyword>
<feature type="transmembrane region" description="Helical" evidence="10">
    <location>
        <begin position="266"/>
        <end position="285"/>
    </location>
</feature>
<protein>
    <recommendedName>
        <fullName evidence="9">4-hydroxybenzoate polyprenyltransferase</fullName>
        <ecNumber evidence="9">2.5.1.39</ecNumber>
    </recommendedName>
</protein>
<dbReference type="PANTHER" id="PTHR11048">
    <property type="entry name" value="PRENYLTRANSFERASES"/>
    <property type="match status" value="1"/>
</dbReference>
<sequence>MNLVHKLKVVLEMIKFEHTIFALPFAYMGAVLGSLEVRGVLPSWAEIGWITLAMVGARSAAMALNRLIDRHIDAKNPRTKNRAIPAGLVSVPFVWGFVVVSFAMLFVAAFQLNMLAVKCLPLAVFFLMFYSYTKRFTWTCHFFCGLSSALGAIGGWVATTAQIDVTSIVLYLTVALWIGGFDVIYACQDVKFDREERLFSIPARFGIAPALWISGLMHVCTAVGLIALVYMTSLGAWYTVGALIAIAILVYEHAIVKPNDLSRLNTAFFTMNGVLSVLIFVFTMLDVFL</sequence>
<feature type="transmembrane region" description="Helical" evidence="10">
    <location>
        <begin position="140"/>
        <end position="159"/>
    </location>
</feature>
<dbReference type="FunFam" id="1.20.120.1780:FF:000001">
    <property type="entry name" value="4-hydroxybenzoate octaprenyltransferase"/>
    <property type="match status" value="1"/>
</dbReference>
<dbReference type="RefSeq" id="WP_022738463.1">
    <property type="nucleotide sequence ID" value="NZ_FXTU01000003.1"/>
</dbReference>
<comment type="caution">
    <text evidence="11">The sequence shown here is derived from an EMBL/GenBank/DDBJ whole genome shotgun (WGS) entry which is preliminary data.</text>
</comment>
<evidence type="ECO:0000256" key="7">
    <source>
        <dbReference type="ARBA" id="ARBA00022989"/>
    </source>
</evidence>
<feature type="transmembrane region" description="Helical" evidence="10">
    <location>
        <begin position="47"/>
        <end position="65"/>
    </location>
</feature>
<keyword evidence="8 10" id="KW-0472">Membrane</keyword>
<name>A0AA45WP79_9BACL</name>
<feature type="transmembrane region" description="Helical" evidence="10">
    <location>
        <begin position="207"/>
        <end position="230"/>
    </location>
</feature>
<dbReference type="GO" id="GO:0006744">
    <property type="term" value="P:ubiquinone biosynthetic process"/>
    <property type="evidence" value="ECO:0007669"/>
    <property type="project" value="TreeGrafter"/>
</dbReference>
<comment type="similarity">
    <text evidence="3">Belongs to the UbiA prenyltransferase family.</text>
</comment>
<dbReference type="InterPro" id="IPR039653">
    <property type="entry name" value="Prenyltransferase"/>
</dbReference>
<keyword evidence="4" id="KW-1003">Cell membrane</keyword>
<keyword evidence="5" id="KW-0808">Transferase</keyword>
<proteinExistence type="inferred from homology"/>
<dbReference type="Gene3D" id="1.10.357.140">
    <property type="entry name" value="UbiA prenyltransferase"/>
    <property type="match status" value="1"/>
</dbReference>
<dbReference type="NCBIfam" id="TIGR01475">
    <property type="entry name" value="ubiA_other"/>
    <property type="match status" value="1"/>
</dbReference>
<evidence type="ECO:0000256" key="10">
    <source>
        <dbReference type="SAM" id="Phobius"/>
    </source>
</evidence>
<dbReference type="CDD" id="cd13959">
    <property type="entry name" value="PT_UbiA_COQ2"/>
    <property type="match status" value="1"/>
</dbReference>
<feature type="transmembrane region" description="Helical" evidence="10">
    <location>
        <begin position="236"/>
        <end position="254"/>
    </location>
</feature>
<dbReference type="PANTHER" id="PTHR11048:SF28">
    <property type="entry name" value="4-HYDROXYBENZOATE POLYPRENYLTRANSFERASE, MITOCHONDRIAL"/>
    <property type="match status" value="1"/>
</dbReference>